<gene>
    <name evidence="1" type="ORF">KEC56_09070</name>
</gene>
<reference evidence="1" key="1">
    <citation type="submission" date="2021-04" db="EMBL/GenBank/DDBJ databases">
        <title>Microbacterium tenobrionis sp. nov. and Microbacterium allomyrinae sp. nov., isolated from larvae of Tenobrio molitor and Allomyrina dichotoma, respectively.</title>
        <authorList>
            <person name="Lee S.D."/>
        </authorList>
    </citation>
    <scope>NUCLEOTIDE SEQUENCE</scope>
    <source>
        <strain evidence="1">YMB-B2</strain>
    </source>
</reference>
<dbReference type="RefSeq" id="WP_227530689.1">
    <property type="nucleotide sequence ID" value="NZ_JAGTTM010000002.1"/>
</dbReference>
<dbReference type="AlphaFoldDB" id="A0A9X1S1A9"/>
<dbReference type="Proteomes" id="UP001139289">
    <property type="component" value="Unassembled WGS sequence"/>
</dbReference>
<keyword evidence="2" id="KW-1185">Reference proteome</keyword>
<organism evidence="1 2">
    <name type="scientific">Microbacterium tenebrionis</name>
    <dbReference type="NCBI Taxonomy" id="2830665"/>
    <lineage>
        <taxon>Bacteria</taxon>
        <taxon>Bacillati</taxon>
        <taxon>Actinomycetota</taxon>
        <taxon>Actinomycetes</taxon>
        <taxon>Micrococcales</taxon>
        <taxon>Microbacteriaceae</taxon>
        <taxon>Microbacterium</taxon>
    </lineage>
</organism>
<name>A0A9X1S1A9_9MICO</name>
<comment type="caution">
    <text evidence="1">The sequence shown here is derived from an EMBL/GenBank/DDBJ whole genome shotgun (WGS) entry which is preliminary data.</text>
</comment>
<dbReference type="EMBL" id="JAGTTM010000002">
    <property type="protein sequence ID" value="MCC2029668.1"/>
    <property type="molecule type" value="Genomic_DNA"/>
</dbReference>
<evidence type="ECO:0000313" key="1">
    <source>
        <dbReference type="EMBL" id="MCC2029668.1"/>
    </source>
</evidence>
<proteinExistence type="predicted"/>
<accession>A0A9X1S1A9</accession>
<evidence type="ECO:0000313" key="2">
    <source>
        <dbReference type="Proteomes" id="UP001139289"/>
    </source>
</evidence>
<sequence length="55" mass="5984">MARFRFEQVETTLAVTTEYADFSEFWENLLTGTGSAAAFAVPAPTSRGPHVSLFG</sequence>
<protein>
    <submittedName>
        <fullName evidence="1">Uncharacterized protein</fullName>
    </submittedName>
</protein>